<accession>A0ACC1MPR8</accession>
<evidence type="ECO:0000313" key="2">
    <source>
        <dbReference type="Proteomes" id="UP001143910"/>
    </source>
</evidence>
<comment type="caution">
    <text evidence="1">The sequence shown here is derived from an EMBL/GenBank/DDBJ whole genome shotgun (WGS) entry which is preliminary data.</text>
</comment>
<evidence type="ECO:0000313" key="1">
    <source>
        <dbReference type="EMBL" id="KAJ2968815.1"/>
    </source>
</evidence>
<organism evidence="1 2">
    <name type="scientific">Zarea fungicola</name>
    <dbReference type="NCBI Taxonomy" id="93591"/>
    <lineage>
        <taxon>Eukaryota</taxon>
        <taxon>Fungi</taxon>
        <taxon>Dikarya</taxon>
        <taxon>Ascomycota</taxon>
        <taxon>Pezizomycotina</taxon>
        <taxon>Sordariomycetes</taxon>
        <taxon>Hypocreomycetidae</taxon>
        <taxon>Hypocreales</taxon>
        <taxon>Cordycipitaceae</taxon>
        <taxon>Zarea</taxon>
    </lineage>
</organism>
<proteinExistence type="predicted"/>
<sequence>METPPIPQDVLKLSAMVAQNSTAARQLYARAAVVSQDARDPAPFIKLTEMSLGSTRVRVTIDLFTNQDNLDVTKLERMHNVKVRLHKGRIPPKYWAKVADDRQVFICGPGGFGDAAVDGLRSAGVPNTRIHREGFY</sequence>
<protein>
    <submittedName>
        <fullName evidence="1">Uncharacterized protein</fullName>
    </submittedName>
</protein>
<dbReference type="Proteomes" id="UP001143910">
    <property type="component" value="Unassembled WGS sequence"/>
</dbReference>
<reference evidence="1" key="1">
    <citation type="submission" date="2022-08" db="EMBL/GenBank/DDBJ databases">
        <title>Genome Sequence of Lecanicillium fungicola.</title>
        <authorList>
            <person name="Buettner E."/>
        </authorList>
    </citation>
    <scope>NUCLEOTIDE SEQUENCE</scope>
    <source>
        <strain evidence="1">Babe33</strain>
    </source>
</reference>
<dbReference type="EMBL" id="JANJQO010001894">
    <property type="protein sequence ID" value="KAJ2968815.1"/>
    <property type="molecule type" value="Genomic_DNA"/>
</dbReference>
<name>A0ACC1MPR8_9HYPO</name>
<gene>
    <name evidence="1" type="ORF">NQ176_g8997</name>
</gene>
<keyword evidence="2" id="KW-1185">Reference proteome</keyword>